<dbReference type="SUPFAM" id="SSF53756">
    <property type="entry name" value="UDP-Glycosyltransferase/glycogen phosphorylase"/>
    <property type="match status" value="1"/>
</dbReference>
<evidence type="ECO:0008006" key="3">
    <source>
        <dbReference type="Google" id="ProtNLM"/>
    </source>
</evidence>
<reference evidence="1 2" key="1">
    <citation type="journal article" date="2018" name="Aquat. Microb. Ecol.">
        <title>Gammaproteobacterial methanotrophs dominate.</title>
        <authorList>
            <person name="Rissanen A.J."/>
            <person name="Saarenheimo J."/>
            <person name="Tiirola M."/>
            <person name="Peura S."/>
            <person name="Aalto S.L."/>
            <person name="Karvinen A."/>
            <person name="Nykanen H."/>
        </authorList>
    </citation>
    <scope>NUCLEOTIDE SEQUENCE [LARGE SCALE GENOMIC DNA]</scope>
    <source>
        <strain evidence="1">AMbin10</strain>
    </source>
</reference>
<dbReference type="PANTHER" id="PTHR33986:SF15">
    <property type="entry name" value="MITOCHONDRIAL FISSION PROTEIN ELM1"/>
    <property type="match status" value="1"/>
</dbReference>
<evidence type="ECO:0000313" key="1">
    <source>
        <dbReference type="EMBL" id="PZN70213.1"/>
    </source>
</evidence>
<organism evidence="1 2">
    <name type="scientific">Candidatus Methylumidiphilus alinenensis</name>
    <dbReference type="NCBI Taxonomy" id="2202197"/>
    <lineage>
        <taxon>Bacteria</taxon>
        <taxon>Pseudomonadati</taxon>
        <taxon>Pseudomonadota</taxon>
        <taxon>Gammaproteobacteria</taxon>
        <taxon>Methylococcales</taxon>
        <taxon>Candidatus Methylumidiphilus</taxon>
    </lineage>
</organism>
<dbReference type="InterPro" id="IPR009367">
    <property type="entry name" value="Elm1-like"/>
</dbReference>
<comment type="caution">
    <text evidence="1">The sequence shown here is derived from an EMBL/GenBank/DDBJ whole genome shotgun (WGS) entry which is preliminary data.</text>
</comment>
<gene>
    <name evidence="1" type="ORF">DM484_28680</name>
</gene>
<evidence type="ECO:0000313" key="2">
    <source>
        <dbReference type="Proteomes" id="UP000249396"/>
    </source>
</evidence>
<sequence length="339" mass="36901">MTKDEKSNSKTQAVIWIVDSAYTGELNARIGVAERLGHPYEVIPLPNGDALGYAQMLKGRYASHSKGSNPKLLIISGTGEETTAEIADLKLLFEDRQILNVYLASILPDELPPRLCEYDLIASPQLNGANIVSLLGVPHKLTRDTLAIAYRQHEDYFGALPKPIIGLLIGGNTRYCDGFNEAHAAGLAQRVAKIARSQEGCLVVTNSRRTPASAQAALLDELEGLSYYFFDWRQIDLSFYHALLAHADLLIVSGDSLSMCSEAAYTGKPVLVDLSDTATERYHREIVGKLVDYGAIKLLTDSYEPWTYVPPDSVGAVAGAIRAWLDGVSDGDATQQCSL</sequence>
<protein>
    <recommendedName>
        <fullName evidence="3">Nucleoside-diphosphate sugar epimerase</fullName>
    </recommendedName>
</protein>
<name>A0A2W4QDE7_9GAMM</name>
<proteinExistence type="predicted"/>
<dbReference type="PANTHER" id="PTHR33986">
    <property type="entry name" value="OS02G0535700 PROTEIN"/>
    <property type="match status" value="1"/>
</dbReference>
<dbReference type="Proteomes" id="UP000249396">
    <property type="component" value="Unassembled WGS sequence"/>
</dbReference>
<dbReference type="Pfam" id="PF06258">
    <property type="entry name" value="Mito_fiss_Elm1"/>
    <property type="match status" value="1"/>
</dbReference>
<accession>A0A2W4QDE7</accession>
<dbReference type="EMBL" id="QJPH01000560">
    <property type="protein sequence ID" value="PZN70213.1"/>
    <property type="molecule type" value="Genomic_DNA"/>
</dbReference>
<dbReference type="AlphaFoldDB" id="A0A2W4QDE7"/>